<organism evidence="1 2">
    <name type="scientific">Panagrolaimus sp. JU765</name>
    <dbReference type="NCBI Taxonomy" id="591449"/>
    <lineage>
        <taxon>Eukaryota</taxon>
        <taxon>Metazoa</taxon>
        <taxon>Ecdysozoa</taxon>
        <taxon>Nematoda</taxon>
        <taxon>Chromadorea</taxon>
        <taxon>Rhabditida</taxon>
        <taxon>Tylenchina</taxon>
        <taxon>Panagrolaimomorpha</taxon>
        <taxon>Panagrolaimoidea</taxon>
        <taxon>Panagrolaimidae</taxon>
        <taxon>Panagrolaimus</taxon>
    </lineage>
</organism>
<protein>
    <submittedName>
        <fullName evidence="2">Distal-less</fullName>
    </submittedName>
</protein>
<evidence type="ECO:0000313" key="2">
    <source>
        <dbReference type="WBParaSite" id="JU765_v2.g5309.t1"/>
    </source>
</evidence>
<dbReference type="WBParaSite" id="JU765_v2.g5309.t1">
    <property type="protein sequence ID" value="JU765_v2.g5309.t1"/>
    <property type="gene ID" value="JU765_v2.g5309"/>
</dbReference>
<evidence type="ECO:0000313" key="1">
    <source>
        <dbReference type="Proteomes" id="UP000887576"/>
    </source>
</evidence>
<reference evidence="2" key="1">
    <citation type="submission" date="2022-11" db="UniProtKB">
        <authorList>
            <consortium name="WormBaseParasite"/>
        </authorList>
    </citation>
    <scope>IDENTIFICATION</scope>
</reference>
<name>A0AC34RBZ5_9BILA</name>
<proteinExistence type="predicted"/>
<accession>A0AC34RBZ5</accession>
<sequence length="77" mass="8455">MPLGQQNMYGSPNQPQFGYNQNNAGYPYQGNQGGYTNMAYGTQYSATGNAAPYTFNSAYDKRAPYRRPPMAPSMATP</sequence>
<dbReference type="Proteomes" id="UP000887576">
    <property type="component" value="Unplaced"/>
</dbReference>